<protein>
    <submittedName>
        <fullName evidence="1">Uncharacterized protein</fullName>
    </submittedName>
</protein>
<organism evidence="1">
    <name type="scientific">Klebsiella pneumoniae</name>
    <dbReference type="NCBI Taxonomy" id="573"/>
    <lineage>
        <taxon>Bacteria</taxon>
        <taxon>Pseudomonadati</taxon>
        <taxon>Pseudomonadota</taxon>
        <taxon>Gammaproteobacteria</taxon>
        <taxon>Enterobacterales</taxon>
        <taxon>Enterobacteriaceae</taxon>
        <taxon>Klebsiella/Raoultella group</taxon>
        <taxon>Klebsiella</taxon>
        <taxon>Klebsiella pneumoniae complex</taxon>
    </lineage>
</organism>
<comment type="caution">
    <text evidence="1">The sequence shown here is derived from an EMBL/GenBank/DDBJ whole genome shotgun (WGS) entry which is preliminary data.</text>
</comment>
<name>A0A483F4N9_KLEPN</name>
<evidence type="ECO:0000313" key="1">
    <source>
        <dbReference type="EMBL" id="TCW91111.1"/>
    </source>
</evidence>
<accession>A0A483F4N9</accession>
<sequence length="234" mass="27696">METVDRSTIDFIRKIIHELEIIGDWNRRFHWNFLREFPDEKNIESYLEIIFKLESMIEFHLETLLQRQENEILINGKNTKIIFKTPLPFYHDVIDITPIYSDAILLEEHKLLVPQESIPNICYLLQIPSTKEGVVVENHNFGYHFHYCKVKKRTLERTNLLLTFDPVFKKTNKKPKPDLFGEYHAEGKNKKIDMETIGDNKRYPIYLVCHDAGQKRGLSNFKTPSNKSKLFITG</sequence>
<proteinExistence type="predicted"/>
<dbReference type="EMBL" id="SDBZ01000028">
    <property type="protein sequence ID" value="TCW91111.1"/>
    <property type="molecule type" value="Genomic_DNA"/>
</dbReference>
<dbReference type="AlphaFoldDB" id="A0A483F4N9"/>
<reference evidence="1" key="1">
    <citation type="submission" date="2019-01" db="EMBL/GenBank/DDBJ databases">
        <authorList>
            <person name="Lista F."/>
            <person name="Anselmo A."/>
        </authorList>
    </citation>
    <scope>NUCLEOTIDE SEQUENCE</scope>
    <source>
        <strain evidence="1">23S</strain>
    </source>
</reference>
<gene>
    <name evidence="1" type="ORF">ETF12_19575</name>
</gene>